<dbReference type="InterPro" id="IPR000415">
    <property type="entry name" value="Nitroreductase-like"/>
</dbReference>
<dbReference type="EMBL" id="CP163431">
    <property type="protein sequence ID" value="XDQ07579.1"/>
    <property type="molecule type" value="Genomic_DNA"/>
</dbReference>
<organism evidence="1">
    <name type="scientific">Streptomyces sp. R08</name>
    <dbReference type="NCBI Taxonomy" id="3238624"/>
    <lineage>
        <taxon>Bacteria</taxon>
        <taxon>Bacillati</taxon>
        <taxon>Actinomycetota</taxon>
        <taxon>Actinomycetes</taxon>
        <taxon>Kitasatosporales</taxon>
        <taxon>Streptomycetaceae</taxon>
        <taxon>Streptomyces</taxon>
    </lineage>
</organism>
<evidence type="ECO:0000313" key="1">
    <source>
        <dbReference type="EMBL" id="XDQ07579.1"/>
    </source>
</evidence>
<evidence type="ECO:0008006" key="2">
    <source>
        <dbReference type="Google" id="ProtNLM"/>
    </source>
</evidence>
<proteinExistence type="predicted"/>
<dbReference type="RefSeq" id="WP_369192350.1">
    <property type="nucleotide sequence ID" value="NZ_CP163431.1"/>
</dbReference>
<dbReference type="AlphaFoldDB" id="A0AB39MRB8"/>
<dbReference type="GO" id="GO:0016491">
    <property type="term" value="F:oxidoreductase activity"/>
    <property type="evidence" value="ECO:0007669"/>
    <property type="project" value="InterPro"/>
</dbReference>
<name>A0AB39MRB8_9ACTN</name>
<dbReference type="SUPFAM" id="SSF55469">
    <property type="entry name" value="FMN-dependent nitroreductase-like"/>
    <property type="match status" value="1"/>
</dbReference>
<reference evidence="1" key="1">
    <citation type="submission" date="2024-07" db="EMBL/GenBank/DDBJ databases">
        <authorList>
            <person name="Yu S.T."/>
        </authorList>
    </citation>
    <scope>NUCLEOTIDE SEQUENCE</scope>
    <source>
        <strain evidence="1">R08</strain>
    </source>
</reference>
<accession>A0AB39MRB8</accession>
<dbReference type="Gene3D" id="3.40.109.10">
    <property type="entry name" value="NADH Oxidase"/>
    <property type="match status" value="1"/>
</dbReference>
<gene>
    <name evidence="1" type="ORF">AB5J58_48695</name>
</gene>
<protein>
    <recommendedName>
        <fullName evidence="2">Nitroreductase domain-containing protein</fullName>
    </recommendedName>
</protein>
<sequence>MPRDVLDQVRQSGLAAERRQWPYEIHGDMGITIAVAAYRVDGLVPGLHLYENVGDGDPQLTVDDADWLGLLRAKYADAPALLLVCGDLDAACAVHGAAGYPHVLTRCGHAGYAALLSAVSFGLAAAPFGFTVPWPRTVRGLCGEANRNHLFTVALGVGG</sequence>